<dbReference type="RefSeq" id="XP_062695759.1">
    <property type="nucleotide sequence ID" value="XM_062839680.1"/>
</dbReference>
<dbReference type="GeneID" id="87877302"/>
<comment type="caution">
    <text evidence="2">The sequence shown here is derived from an EMBL/GenBank/DDBJ whole genome shotgun (WGS) entry which is preliminary data.</text>
</comment>
<feature type="region of interest" description="Disordered" evidence="1">
    <location>
        <begin position="134"/>
        <end position="155"/>
    </location>
</feature>
<sequence length="155" mass="17021">MDIMYFYQRLSAVIPFWKICLPSLEPPASNVPLFSLTVIAILLVPAGGQRSFYVHEFHKKYGPVVRITPEVNICNVAAKQFIHTPKVRLSATTSALRPPSPNPVIISGTLLRLWSAAPAEGVNLSDHHLPPGSPLLSSWDPGKMGGRKETCDPIR</sequence>
<evidence type="ECO:0000256" key="1">
    <source>
        <dbReference type="SAM" id="MobiDB-lite"/>
    </source>
</evidence>
<feature type="compositionally biased region" description="Basic and acidic residues" evidence="1">
    <location>
        <begin position="146"/>
        <end position="155"/>
    </location>
</feature>
<dbReference type="AlphaFoldDB" id="A0AAJ0IDF8"/>
<keyword evidence="3" id="KW-1185">Reference proteome</keyword>
<organism evidence="2 3">
    <name type="scientific">Neurospora hispaniola</name>
    <dbReference type="NCBI Taxonomy" id="588809"/>
    <lineage>
        <taxon>Eukaryota</taxon>
        <taxon>Fungi</taxon>
        <taxon>Dikarya</taxon>
        <taxon>Ascomycota</taxon>
        <taxon>Pezizomycotina</taxon>
        <taxon>Sordariomycetes</taxon>
        <taxon>Sordariomycetidae</taxon>
        <taxon>Sordariales</taxon>
        <taxon>Sordariaceae</taxon>
        <taxon>Neurospora</taxon>
    </lineage>
</organism>
<protein>
    <submittedName>
        <fullName evidence="2">Uncharacterized protein</fullName>
    </submittedName>
</protein>
<evidence type="ECO:0000313" key="3">
    <source>
        <dbReference type="Proteomes" id="UP001285908"/>
    </source>
</evidence>
<proteinExistence type="predicted"/>
<accession>A0AAJ0IDF8</accession>
<dbReference type="EMBL" id="JAULSX010000002">
    <property type="protein sequence ID" value="KAK3497495.1"/>
    <property type="molecule type" value="Genomic_DNA"/>
</dbReference>
<dbReference type="Proteomes" id="UP001285908">
    <property type="component" value="Unassembled WGS sequence"/>
</dbReference>
<name>A0AAJ0IDF8_9PEZI</name>
<reference evidence="2 3" key="1">
    <citation type="journal article" date="2023" name="Mol. Phylogenet. Evol.">
        <title>Genome-scale phylogeny and comparative genomics of the fungal order Sordariales.</title>
        <authorList>
            <person name="Hensen N."/>
            <person name="Bonometti L."/>
            <person name="Westerberg I."/>
            <person name="Brannstrom I.O."/>
            <person name="Guillou S."/>
            <person name="Cros-Aarteil S."/>
            <person name="Calhoun S."/>
            <person name="Haridas S."/>
            <person name="Kuo A."/>
            <person name="Mondo S."/>
            <person name="Pangilinan J."/>
            <person name="Riley R."/>
            <person name="LaButti K."/>
            <person name="Andreopoulos B."/>
            <person name="Lipzen A."/>
            <person name="Chen C."/>
            <person name="Yan M."/>
            <person name="Daum C."/>
            <person name="Ng V."/>
            <person name="Clum A."/>
            <person name="Steindorff A."/>
            <person name="Ohm R.A."/>
            <person name="Martin F."/>
            <person name="Silar P."/>
            <person name="Natvig D.O."/>
            <person name="Lalanne C."/>
            <person name="Gautier V."/>
            <person name="Ament-Velasquez S.L."/>
            <person name="Kruys A."/>
            <person name="Hutchinson M.I."/>
            <person name="Powell A.J."/>
            <person name="Barry K."/>
            <person name="Miller A.N."/>
            <person name="Grigoriev I.V."/>
            <person name="Debuchy R."/>
            <person name="Gladieux P."/>
            <person name="Hiltunen Thoren M."/>
            <person name="Johannesson H."/>
        </authorList>
    </citation>
    <scope>NUCLEOTIDE SEQUENCE [LARGE SCALE GENOMIC DNA]</scope>
    <source>
        <strain evidence="2 3">FGSC 10403</strain>
    </source>
</reference>
<evidence type="ECO:0000313" key="2">
    <source>
        <dbReference type="EMBL" id="KAK3497495.1"/>
    </source>
</evidence>
<gene>
    <name evidence="2" type="ORF">B0T23DRAFT_418446</name>
</gene>